<gene>
    <name evidence="1" type="ORF">PENSUB_1288</name>
</gene>
<proteinExistence type="predicted"/>
<protein>
    <recommendedName>
        <fullName evidence="3">Reverse transcriptase domain-containing protein</fullName>
    </recommendedName>
</protein>
<dbReference type="EMBL" id="MNBE01000157">
    <property type="protein sequence ID" value="OKP13188.1"/>
    <property type="molecule type" value="Genomic_DNA"/>
</dbReference>
<reference evidence="1 2" key="1">
    <citation type="submission" date="2016-10" db="EMBL/GenBank/DDBJ databases">
        <title>Genome sequence of the ascomycete fungus Penicillium subrubescens.</title>
        <authorList>
            <person name="De Vries R.P."/>
            <person name="Peng M."/>
            <person name="Dilokpimol A."/>
            <person name="Hilden K."/>
            <person name="Makela M.R."/>
            <person name="Grigoriev I."/>
            <person name="Riley R."/>
            <person name="Granchi Z."/>
        </authorList>
    </citation>
    <scope>NUCLEOTIDE SEQUENCE [LARGE SCALE GENOMIC DNA]</scope>
    <source>
        <strain evidence="1 2">CBS 132785</strain>
    </source>
</reference>
<comment type="caution">
    <text evidence="1">The sequence shown here is derived from an EMBL/GenBank/DDBJ whole genome shotgun (WGS) entry which is preliminary data.</text>
</comment>
<accession>A0A1Q5UL30</accession>
<evidence type="ECO:0000313" key="2">
    <source>
        <dbReference type="Proteomes" id="UP000186955"/>
    </source>
</evidence>
<dbReference type="AlphaFoldDB" id="A0A1Q5UL30"/>
<dbReference type="PANTHER" id="PTHR33481:SF1">
    <property type="entry name" value="ENDONUCLEASE_EXONUCLEASE_PHOSPHATASE DOMAIN-CONTAINING PROTEIN-RELATED"/>
    <property type="match status" value="1"/>
</dbReference>
<keyword evidence="2" id="KW-1185">Reference proteome</keyword>
<organism evidence="1 2">
    <name type="scientific">Penicillium subrubescens</name>
    <dbReference type="NCBI Taxonomy" id="1316194"/>
    <lineage>
        <taxon>Eukaryota</taxon>
        <taxon>Fungi</taxon>
        <taxon>Dikarya</taxon>
        <taxon>Ascomycota</taxon>
        <taxon>Pezizomycotina</taxon>
        <taxon>Eurotiomycetes</taxon>
        <taxon>Eurotiomycetidae</taxon>
        <taxon>Eurotiales</taxon>
        <taxon>Aspergillaceae</taxon>
        <taxon>Penicillium</taxon>
    </lineage>
</organism>
<evidence type="ECO:0000313" key="1">
    <source>
        <dbReference type="EMBL" id="OKP13188.1"/>
    </source>
</evidence>
<name>A0A1Q5UL30_9EURO</name>
<dbReference type="Proteomes" id="UP000186955">
    <property type="component" value="Unassembled WGS sequence"/>
</dbReference>
<evidence type="ECO:0008006" key="3">
    <source>
        <dbReference type="Google" id="ProtNLM"/>
    </source>
</evidence>
<dbReference type="STRING" id="1316194.A0A1Q5UL30"/>
<sequence length="204" mass="22501">MIEGGQPREVTENEDKAQAFLDSFFPEMNTPAADVPTAAPLELPRQPITELGIHRSLKAAKGTTAPGEGNLPMVVCKQLWTHLGSVTARILNTSMNLGYHPKQRRNAKIVVLRKPGKADYSIPGAYRPISLLKTLGKLLDASGPAQIFLRTSSFALQTAIVLCIVRTLRVACDWHSIERNGFKEGPARLKQHGFWAAYYEVTDH</sequence>
<dbReference type="PANTHER" id="PTHR33481">
    <property type="entry name" value="REVERSE TRANSCRIPTASE"/>
    <property type="match status" value="1"/>
</dbReference>